<dbReference type="RefSeq" id="WP_381192920.1">
    <property type="nucleotide sequence ID" value="NZ_JBHSFE010000008.1"/>
</dbReference>
<keyword evidence="3" id="KW-1185">Reference proteome</keyword>
<evidence type="ECO:0000313" key="3">
    <source>
        <dbReference type="Proteomes" id="UP001595993"/>
    </source>
</evidence>
<organism evidence="2 3">
    <name type="scientific">Streptomyces maoxianensis</name>
    <dbReference type="NCBI Taxonomy" id="1459942"/>
    <lineage>
        <taxon>Bacteria</taxon>
        <taxon>Bacillati</taxon>
        <taxon>Actinomycetota</taxon>
        <taxon>Actinomycetes</taxon>
        <taxon>Kitasatosporales</taxon>
        <taxon>Streptomycetaceae</taxon>
        <taxon>Streptomyces</taxon>
    </lineage>
</organism>
<protein>
    <recommendedName>
        <fullName evidence="4">ATP-binding protein</fullName>
    </recommendedName>
</protein>
<dbReference type="EMBL" id="JBHSFE010000008">
    <property type="protein sequence ID" value="MFC4607803.1"/>
    <property type="molecule type" value="Genomic_DNA"/>
</dbReference>
<proteinExistence type="predicted"/>
<feature type="chain" id="PRO_5047067697" description="ATP-binding protein" evidence="1">
    <location>
        <begin position="25"/>
        <end position="96"/>
    </location>
</feature>
<accession>A0ABV9G0J3</accession>
<name>A0ABV9G0J3_9ACTN</name>
<keyword evidence="1" id="KW-0732">Signal</keyword>
<evidence type="ECO:0000313" key="2">
    <source>
        <dbReference type="EMBL" id="MFC4607803.1"/>
    </source>
</evidence>
<evidence type="ECO:0000256" key="1">
    <source>
        <dbReference type="SAM" id="SignalP"/>
    </source>
</evidence>
<sequence length="96" mass="9360">MKYSRVAAIVAGSVVAMGASPAFAASTTPMPPMSLNGGLETLGSASALDLADGRSAVNSVADTATGLNGAKGDTGQRVLRAAGEVTPLLGGVELRS</sequence>
<reference evidence="3" key="1">
    <citation type="journal article" date="2019" name="Int. J. Syst. Evol. Microbiol.">
        <title>The Global Catalogue of Microorganisms (GCM) 10K type strain sequencing project: providing services to taxonomists for standard genome sequencing and annotation.</title>
        <authorList>
            <consortium name="The Broad Institute Genomics Platform"/>
            <consortium name="The Broad Institute Genome Sequencing Center for Infectious Disease"/>
            <person name="Wu L."/>
            <person name="Ma J."/>
        </authorList>
    </citation>
    <scope>NUCLEOTIDE SEQUENCE [LARGE SCALE GENOMIC DNA]</scope>
    <source>
        <strain evidence="3">CGMCC 4.7139</strain>
    </source>
</reference>
<dbReference type="Proteomes" id="UP001595993">
    <property type="component" value="Unassembled WGS sequence"/>
</dbReference>
<feature type="signal peptide" evidence="1">
    <location>
        <begin position="1"/>
        <end position="24"/>
    </location>
</feature>
<comment type="caution">
    <text evidence="2">The sequence shown here is derived from an EMBL/GenBank/DDBJ whole genome shotgun (WGS) entry which is preliminary data.</text>
</comment>
<gene>
    <name evidence="2" type="ORF">ACFO9E_08235</name>
</gene>
<evidence type="ECO:0008006" key="4">
    <source>
        <dbReference type="Google" id="ProtNLM"/>
    </source>
</evidence>